<gene>
    <name evidence="3" type="ORF">FNV43_RR15051</name>
</gene>
<comment type="caution">
    <text evidence="3">The sequence shown here is derived from an EMBL/GenBank/DDBJ whole genome shotgun (WGS) entry which is preliminary data.</text>
</comment>
<dbReference type="Pfam" id="PF03140">
    <property type="entry name" value="DUF247"/>
    <property type="match status" value="1"/>
</dbReference>
<feature type="compositionally biased region" description="Basic and acidic residues" evidence="1">
    <location>
        <begin position="26"/>
        <end position="37"/>
    </location>
</feature>
<sequence>MGDDLLNLVDGIRSTRIELPLKESAKDHGIQIDDDPSRQGPLLRKKKGKLESNLDHPKEFEPITTKRWSICRVPAHVREVDEKAYDPKIVSIGPIHHNKPSLAAMETQKLRFLNRLLQHVILRKVDLEDAMKELEGKTRECYSQLFNDMDSNDFVQMMIVDSCFIVELLRLFEMSNKGLDVEEPIFGTRWMLSIIGRDLLNLENQLPMFVLKTMSDLVRGFSTQTIITPLNKLALHFFEPLRLGRDKLPNEKLNSTQDMKHQHLLDLFQSSFIPSPDIKLKKRWSSDDDKLPGKGWVNNATKLCHAGITLERKSGYLLDLEFKDSVLKIPTLFLDDGTGPLLRNLLAYEQSNRYAKPYFTCLAVLLDSIVDTTNDANILRHAGIIKQSKGGNDEIVDLLNSLTKELEFDIEDCYISPEIEEINYKCRSRKARIRIAIRLILSLVDPLSFLVGFISLLVTVLLFS</sequence>
<dbReference type="EMBL" id="VOIH02000007">
    <property type="protein sequence ID" value="KAF3441140.1"/>
    <property type="molecule type" value="Genomic_DNA"/>
</dbReference>
<organism evidence="3 4">
    <name type="scientific">Rhamnella rubrinervis</name>
    <dbReference type="NCBI Taxonomy" id="2594499"/>
    <lineage>
        <taxon>Eukaryota</taxon>
        <taxon>Viridiplantae</taxon>
        <taxon>Streptophyta</taxon>
        <taxon>Embryophyta</taxon>
        <taxon>Tracheophyta</taxon>
        <taxon>Spermatophyta</taxon>
        <taxon>Magnoliopsida</taxon>
        <taxon>eudicotyledons</taxon>
        <taxon>Gunneridae</taxon>
        <taxon>Pentapetalae</taxon>
        <taxon>rosids</taxon>
        <taxon>fabids</taxon>
        <taxon>Rosales</taxon>
        <taxon>Rhamnaceae</taxon>
        <taxon>rhamnoid group</taxon>
        <taxon>Rhamneae</taxon>
        <taxon>Rhamnella</taxon>
    </lineage>
</organism>
<dbReference type="PANTHER" id="PTHR31170">
    <property type="entry name" value="BNAC04G53230D PROTEIN"/>
    <property type="match status" value="1"/>
</dbReference>
<evidence type="ECO:0000313" key="4">
    <source>
        <dbReference type="Proteomes" id="UP000796880"/>
    </source>
</evidence>
<dbReference type="AlphaFoldDB" id="A0A8K0E154"/>
<proteinExistence type="predicted"/>
<reference evidence="3" key="1">
    <citation type="submission" date="2020-03" db="EMBL/GenBank/DDBJ databases">
        <title>A high-quality chromosome-level genome assembly of a woody plant with both climbing and erect habits, Rhamnella rubrinervis.</title>
        <authorList>
            <person name="Lu Z."/>
            <person name="Yang Y."/>
            <person name="Zhu X."/>
            <person name="Sun Y."/>
        </authorList>
    </citation>
    <scope>NUCLEOTIDE SEQUENCE</scope>
    <source>
        <strain evidence="3">BYM</strain>
        <tissue evidence="3">Leaf</tissue>
    </source>
</reference>
<dbReference type="Proteomes" id="UP000796880">
    <property type="component" value="Unassembled WGS sequence"/>
</dbReference>
<keyword evidence="2" id="KW-0472">Membrane</keyword>
<dbReference type="PANTHER" id="PTHR31170:SF25">
    <property type="entry name" value="BNAA09G04570D PROTEIN"/>
    <property type="match status" value="1"/>
</dbReference>
<evidence type="ECO:0000256" key="1">
    <source>
        <dbReference type="SAM" id="MobiDB-lite"/>
    </source>
</evidence>
<keyword evidence="2" id="KW-1133">Transmembrane helix</keyword>
<evidence type="ECO:0000256" key="2">
    <source>
        <dbReference type="SAM" id="Phobius"/>
    </source>
</evidence>
<feature type="region of interest" description="Disordered" evidence="1">
    <location>
        <begin position="26"/>
        <end position="56"/>
    </location>
</feature>
<keyword evidence="4" id="KW-1185">Reference proteome</keyword>
<dbReference type="InterPro" id="IPR004158">
    <property type="entry name" value="DUF247_pln"/>
</dbReference>
<dbReference type="OrthoDB" id="1842647at2759"/>
<feature type="transmembrane region" description="Helical" evidence="2">
    <location>
        <begin position="435"/>
        <end position="463"/>
    </location>
</feature>
<keyword evidence="2" id="KW-0812">Transmembrane</keyword>
<protein>
    <submittedName>
        <fullName evidence="3">Uncharacterized protein</fullName>
    </submittedName>
</protein>
<evidence type="ECO:0000313" key="3">
    <source>
        <dbReference type="EMBL" id="KAF3441140.1"/>
    </source>
</evidence>
<accession>A0A8K0E154</accession>
<name>A0A8K0E154_9ROSA</name>